<dbReference type="InterPro" id="IPR029044">
    <property type="entry name" value="Nucleotide-diphossugar_trans"/>
</dbReference>
<name>A0ABT2NZB5_9GAMM</name>
<dbReference type="Gene3D" id="3.90.550.10">
    <property type="entry name" value="Spore Coat Polysaccharide Biosynthesis Protein SpsA, Chain A"/>
    <property type="match status" value="1"/>
</dbReference>
<comment type="caution">
    <text evidence="2">The sequence shown here is derived from an EMBL/GenBank/DDBJ whole genome shotgun (WGS) entry which is preliminary data.</text>
</comment>
<dbReference type="CDD" id="cd00761">
    <property type="entry name" value="Glyco_tranf_GTA_type"/>
    <property type="match status" value="1"/>
</dbReference>
<evidence type="ECO:0000313" key="3">
    <source>
        <dbReference type="Proteomes" id="UP001431192"/>
    </source>
</evidence>
<organism evidence="2 3">
    <name type="scientific">Shewanella phaeophyticola</name>
    <dbReference type="NCBI Taxonomy" id="2978345"/>
    <lineage>
        <taxon>Bacteria</taxon>
        <taxon>Pseudomonadati</taxon>
        <taxon>Pseudomonadota</taxon>
        <taxon>Gammaproteobacteria</taxon>
        <taxon>Alteromonadales</taxon>
        <taxon>Shewanellaceae</taxon>
        <taxon>Shewanella</taxon>
    </lineage>
</organism>
<feature type="domain" description="Glycosyltransferase 2-like" evidence="1">
    <location>
        <begin position="193"/>
        <end position="309"/>
    </location>
</feature>
<dbReference type="Pfam" id="PF00535">
    <property type="entry name" value="Glycos_transf_2"/>
    <property type="match status" value="1"/>
</dbReference>
<dbReference type="Proteomes" id="UP001431192">
    <property type="component" value="Unassembled WGS sequence"/>
</dbReference>
<accession>A0ABT2NZB5</accession>
<sequence length="350" mass="39945">MFNQAINKQESETLNVKEIAALSFLSYDSAFLINKELVISEFNNVKKILSDNLFGVFNNMVWHLILTQTSQVKLSRSMATLPATKNFESHLQVMRSYSIEHIFELINTSVIESETKHITKSFINQINCLVKSVIEEYFVRNLNDTEREVGFSFKKLINSIDEVKVDFPFYTLNDLNETPRVSLVSSLFRGQRYVYSFLENLLVLEGADEHEIIIVSPGFNLLQDCVLLAASDKYKKIKVFGLSYDPGIYNCWNHAIKNAKGTYISNANLDDRRHKDHVAELVAALDNSDALVAGSGIAVTDDEKQLNPIGYTTTDLINHFSGDFWYFSNDLPQGREFKSLEDFLSYKTNH</sequence>
<dbReference type="InterPro" id="IPR001173">
    <property type="entry name" value="Glyco_trans_2-like"/>
</dbReference>
<evidence type="ECO:0000259" key="1">
    <source>
        <dbReference type="Pfam" id="PF00535"/>
    </source>
</evidence>
<gene>
    <name evidence="2" type="ORF">N4T56_03440</name>
</gene>
<protein>
    <submittedName>
        <fullName evidence="2">Glycosyltransferase</fullName>
    </submittedName>
</protein>
<dbReference type="SUPFAM" id="SSF53448">
    <property type="entry name" value="Nucleotide-diphospho-sugar transferases"/>
    <property type="match status" value="1"/>
</dbReference>
<evidence type="ECO:0000313" key="2">
    <source>
        <dbReference type="EMBL" id="MCT8985737.1"/>
    </source>
</evidence>
<reference evidence="2" key="1">
    <citation type="submission" date="2022-09" db="EMBL/GenBank/DDBJ databases">
        <title>Shewanella sp. KJ10-1 sp.nov, isolated from marine algae.</title>
        <authorList>
            <person name="Butt M."/>
            <person name="Lee J.K."/>
            <person name="Kim J.M."/>
            <person name="Choi D.G."/>
        </authorList>
    </citation>
    <scope>NUCLEOTIDE SEQUENCE</scope>
    <source>
        <strain evidence="2">KJ10-1</strain>
    </source>
</reference>
<dbReference type="RefSeq" id="WP_261732224.1">
    <property type="nucleotide sequence ID" value="NZ_JAODOQ010000001.1"/>
</dbReference>
<keyword evidence="3" id="KW-1185">Reference proteome</keyword>
<dbReference type="EMBL" id="JAODOQ010000001">
    <property type="protein sequence ID" value="MCT8985737.1"/>
    <property type="molecule type" value="Genomic_DNA"/>
</dbReference>
<proteinExistence type="predicted"/>